<dbReference type="PANTHER" id="PTHR31964">
    <property type="entry name" value="ADENINE NUCLEOTIDE ALPHA HYDROLASES-LIKE SUPERFAMILY PROTEIN"/>
    <property type="match status" value="1"/>
</dbReference>
<accession>A0ABP7I7Y4</accession>
<organism evidence="3 4">
    <name type="scientific">Nocardioides panacisoli</name>
    <dbReference type="NCBI Taxonomy" id="627624"/>
    <lineage>
        <taxon>Bacteria</taxon>
        <taxon>Bacillati</taxon>
        <taxon>Actinomycetota</taxon>
        <taxon>Actinomycetes</taxon>
        <taxon>Propionibacteriales</taxon>
        <taxon>Nocardioidaceae</taxon>
        <taxon>Nocardioides</taxon>
    </lineage>
</organism>
<dbReference type="InterPro" id="IPR006016">
    <property type="entry name" value="UspA"/>
</dbReference>
<keyword evidence="4" id="KW-1185">Reference proteome</keyword>
<dbReference type="InterPro" id="IPR006015">
    <property type="entry name" value="Universal_stress_UspA"/>
</dbReference>
<sequence length="274" mass="28685">MNTIQPGSVVVAADGSPESDRAVLWAVEEAHLERRPLAVVTVVPDADGAANHAAVELARRWRPGVEVQGAAIEGTPRRLLPEISAGAHLLVLGSRGRGRISSAVLGSVSAKISSRASCPVVVCRPGPVGRVRHGILVCVDGTRDSAPAIEFAFRQASLRDLPLTVVNAAGGDDSPAELVLAESLAGFRELFPEVFVSRQTETDFTAESSSRSSARWHMVVVGRATEGAARPTAGPSVTEVVEHAHTYVAVVPARSSERPVVVGTNDPSLSVPRP</sequence>
<gene>
    <name evidence="3" type="ORF">GCM10022242_12910</name>
</gene>
<dbReference type="PANTHER" id="PTHR31964:SF113">
    <property type="entry name" value="USPA DOMAIN-CONTAINING PROTEIN"/>
    <property type="match status" value="1"/>
</dbReference>
<comment type="caution">
    <text evidence="3">The sequence shown here is derived from an EMBL/GenBank/DDBJ whole genome shotgun (WGS) entry which is preliminary data.</text>
</comment>
<evidence type="ECO:0000259" key="2">
    <source>
        <dbReference type="Pfam" id="PF00582"/>
    </source>
</evidence>
<dbReference type="InterPro" id="IPR014729">
    <property type="entry name" value="Rossmann-like_a/b/a_fold"/>
</dbReference>
<dbReference type="SUPFAM" id="SSF52402">
    <property type="entry name" value="Adenine nucleotide alpha hydrolases-like"/>
    <property type="match status" value="2"/>
</dbReference>
<dbReference type="Gene3D" id="3.40.50.620">
    <property type="entry name" value="HUPs"/>
    <property type="match status" value="2"/>
</dbReference>
<comment type="similarity">
    <text evidence="1">Belongs to the universal stress protein A family.</text>
</comment>
<dbReference type="RefSeq" id="WP_344773495.1">
    <property type="nucleotide sequence ID" value="NZ_BAABAH010000003.1"/>
</dbReference>
<proteinExistence type="inferred from homology"/>
<evidence type="ECO:0000313" key="3">
    <source>
        <dbReference type="EMBL" id="GAA3811838.1"/>
    </source>
</evidence>
<evidence type="ECO:0000256" key="1">
    <source>
        <dbReference type="ARBA" id="ARBA00008791"/>
    </source>
</evidence>
<evidence type="ECO:0000313" key="4">
    <source>
        <dbReference type="Proteomes" id="UP001501821"/>
    </source>
</evidence>
<reference evidence="4" key="1">
    <citation type="journal article" date="2019" name="Int. J. Syst. Evol. Microbiol.">
        <title>The Global Catalogue of Microorganisms (GCM) 10K type strain sequencing project: providing services to taxonomists for standard genome sequencing and annotation.</title>
        <authorList>
            <consortium name="The Broad Institute Genomics Platform"/>
            <consortium name="The Broad Institute Genome Sequencing Center for Infectious Disease"/>
            <person name="Wu L."/>
            <person name="Ma J."/>
        </authorList>
    </citation>
    <scope>NUCLEOTIDE SEQUENCE [LARGE SCALE GENOMIC DNA]</scope>
    <source>
        <strain evidence="4">JCM 16953</strain>
    </source>
</reference>
<feature type="domain" description="UspA" evidence="2">
    <location>
        <begin position="56"/>
        <end position="124"/>
    </location>
</feature>
<dbReference type="Pfam" id="PF00582">
    <property type="entry name" value="Usp"/>
    <property type="match status" value="1"/>
</dbReference>
<dbReference type="Proteomes" id="UP001501821">
    <property type="component" value="Unassembled WGS sequence"/>
</dbReference>
<name>A0ABP7I7Y4_9ACTN</name>
<dbReference type="PRINTS" id="PR01438">
    <property type="entry name" value="UNVRSLSTRESS"/>
</dbReference>
<protein>
    <submittedName>
        <fullName evidence="3">Universal stress protein</fullName>
    </submittedName>
</protein>
<dbReference type="EMBL" id="BAABAH010000003">
    <property type="protein sequence ID" value="GAA3811838.1"/>
    <property type="molecule type" value="Genomic_DNA"/>
</dbReference>